<protein>
    <recommendedName>
        <fullName evidence="3">DUF982 domain-containing protein</fullName>
    </recommendedName>
</protein>
<reference evidence="1 2" key="1">
    <citation type="submission" date="2023-03" db="EMBL/GenBank/DDBJ databases">
        <title>Comparative genome and transcriptome analysis combination mining strategies for increasing vitamin B12 production of Ensifer adhaerens strain.</title>
        <authorList>
            <person name="Yongheng L."/>
        </authorList>
    </citation>
    <scope>NUCLEOTIDE SEQUENCE [LARGE SCALE GENOMIC DNA]</scope>
    <source>
        <strain evidence="1 2">Casida A-T305</strain>
        <plasmid evidence="1 2">unnamedB</plasmid>
    </source>
</reference>
<keyword evidence="1" id="KW-0614">Plasmid</keyword>
<evidence type="ECO:0008006" key="3">
    <source>
        <dbReference type="Google" id="ProtNLM"/>
    </source>
</evidence>
<organism evidence="1 2">
    <name type="scientific">Ensifer adhaerens</name>
    <name type="common">Sinorhizobium morelense</name>
    <dbReference type="NCBI Taxonomy" id="106592"/>
    <lineage>
        <taxon>Bacteria</taxon>
        <taxon>Pseudomonadati</taxon>
        <taxon>Pseudomonadota</taxon>
        <taxon>Alphaproteobacteria</taxon>
        <taxon>Hyphomicrobiales</taxon>
        <taxon>Rhizobiaceae</taxon>
        <taxon>Sinorhizobium/Ensifer group</taxon>
        <taxon>Ensifer</taxon>
    </lineage>
</organism>
<accession>A0ABY8HTU2</accession>
<gene>
    <name evidence="1" type="ORF">P4B07_34530</name>
</gene>
<sequence length="27" mass="3039">MVGTYTWEQARVAFVAAIAEAKVTRLR</sequence>
<evidence type="ECO:0000313" key="1">
    <source>
        <dbReference type="EMBL" id="WFP95547.1"/>
    </source>
</evidence>
<keyword evidence="2" id="KW-1185">Reference proteome</keyword>
<proteinExistence type="predicted"/>
<dbReference type="Proteomes" id="UP001214094">
    <property type="component" value="Plasmid unnamedB"/>
</dbReference>
<name>A0ABY8HTU2_ENSAD</name>
<geneLocation type="plasmid" evidence="1 2">
    <name>unnamedB</name>
</geneLocation>
<evidence type="ECO:0000313" key="2">
    <source>
        <dbReference type="Proteomes" id="UP001214094"/>
    </source>
</evidence>
<dbReference type="EMBL" id="CP121310">
    <property type="protein sequence ID" value="WFP95547.1"/>
    <property type="molecule type" value="Genomic_DNA"/>
</dbReference>
<dbReference type="RefSeq" id="WP_250637420.1">
    <property type="nucleotide sequence ID" value="NZ_CP015882.1"/>
</dbReference>
<dbReference type="GeneID" id="72656945"/>